<proteinExistence type="predicted"/>
<dbReference type="AlphaFoldDB" id="A0A2Z6RJC5"/>
<keyword evidence="2" id="KW-1185">Reference proteome</keyword>
<name>A0A2Z6RJC5_9GLOM</name>
<reference evidence="1 2" key="1">
    <citation type="submission" date="2017-11" db="EMBL/GenBank/DDBJ databases">
        <title>The genome of Rhizophagus clarus HR1 reveals common genetic basis of auxotrophy among arbuscular mycorrhizal fungi.</title>
        <authorList>
            <person name="Kobayashi Y."/>
        </authorList>
    </citation>
    <scope>NUCLEOTIDE SEQUENCE [LARGE SCALE GENOMIC DNA]</scope>
    <source>
        <strain evidence="1 2">HR1</strain>
    </source>
</reference>
<evidence type="ECO:0000313" key="2">
    <source>
        <dbReference type="Proteomes" id="UP000247702"/>
    </source>
</evidence>
<evidence type="ECO:0000313" key="1">
    <source>
        <dbReference type="EMBL" id="GBB92528.1"/>
    </source>
</evidence>
<dbReference type="Proteomes" id="UP000247702">
    <property type="component" value="Unassembled WGS sequence"/>
</dbReference>
<comment type="caution">
    <text evidence="1">The sequence shown here is derived from an EMBL/GenBank/DDBJ whole genome shotgun (WGS) entry which is preliminary data.</text>
</comment>
<sequence>MTTVVKHGFKLQLCWSDIPCCNISQDSLLLHNQRRCQPSCRFPSVTDKKSRIDALDVLDTSRKGNEYIGEINSPAESAE</sequence>
<organism evidence="1 2">
    <name type="scientific">Rhizophagus clarus</name>
    <dbReference type="NCBI Taxonomy" id="94130"/>
    <lineage>
        <taxon>Eukaryota</taxon>
        <taxon>Fungi</taxon>
        <taxon>Fungi incertae sedis</taxon>
        <taxon>Mucoromycota</taxon>
        <taxon>Glomeromycotina</taxon>
        <taxon>Glomeromycetes</taxon>
        <taxon>Glomerales</taxon>
        <taxon>Glomeraceae</taxon>
        <taxon>Rhizophagus</taxon>
    </lineage>
</organism>
<protein>
    <submittedName>
        <fullName evidence="1">Uncharacterized protein</fullName>
    </submittedName>
</protein>
<accession>A0A2Z6RJC5</accession>
<dbReference type="EMBL" id="BEXD01001136">
    <property type="protein sequence ID" value="GBB92528.1"/>
    <property type="molecule type" value="Genomic_DNA"/>
</dbReference>
<gene>
    <name evidence="1" type="ORF">RclHR1_02020010</name>
</gene>